<dbReference type="PANTHER" id="PTHR11360">
    <property type="entry name" value="MONOCARBOXYLATE TRANSPORTER"/>
    <property type="match status" value="1"/>
</dbReference>
<proteinExistence type="predicted"/>
<dbReference type="PANTHER" id="PTHR11360:SF238">
    <property type="entry name" value="SD10469P"/>
    <property type="match status" value="1"/>
</dbReference>
<dbReference type="InterPro" id="IPR011701">
    <property type="entry name" value="MFS"/>
</dbReference>
<evidence type="ECO:0000313" key="4">
    <source>
        <dbReference type="Proteomes" id="UP000274429"/>
    </source>
</evidence>
<dbReference type="AlphaFoldDB" id="A0A0R3WMC3"/>
<feature type="region of interest" description="Disordered" evidence="1">
    <location>
        <begin position="41"/>
        <end position="76"/>
    </location>
</feature>
<dbReference type="Gene3D" id="1.20.1250.20">
    <property type="entry name" value="MFS general substrate transporter like domains"/>
    <property type="match status" value="1"/>
</dbReference>
<dbReference type="InterPro" id="IPR050327">
    <property type="entry name" value="Proton-linked_MCT"/>
</dbReference>
<dbReference type="Proteomes" id="UP000274429">
    <property type="component" value="Unassembled WGS sequence"/>
</dbReference>
<evidence type="ECO:0000313" key="5">
    <source>
        <dbReference type="WBParaSite" id="TTAC_0000191101-mRNA-1"/>
    </source>
</evidence>
<dbReference type="OrthoDB" id="6499973at2759"/>
<feature type="transmembrane region" description="Helical" evidence="2">
    <location>
        <begin position="288"/>
        <end position="305"/>
    </location>
</feature>
<accession>A0A0R3WMC3</accession>
<keyword evidence="2" id="KW-1133">Transmembrane helix</keyword>
<reference evidence="5" key="1">
    <citation type="submission" date="2017-02" db="UniProtKB">
        <authorList>
            <consortium name="WormBaseParasite"/>
        </authorList>
    </citation>
    <scope>IDENTIFICATION</scope>
</reference>
<evidence type="ECO:0000256" key="2">
    <source>
        <dbReference type="SAM" id="Phobius"/>
    </source>
</evidence>
<dbReference type="GO" id="GO:0008028">
    <property type="term" value="F:monocarboxylic acid transmembrane transporter activity"/>
    <property type="evidence" value="ECO:0007669"/>
    <property type="project" value="TreeGrafter"/>
</dbReference>
<evidence type="ECO:0000313" key="3">
    <source>
        <dbReference type="EMBL" id="VDM18638.1"/>
    </source>
</evidence>
<organism evidence="5">
    <name type="scientific">Hydatigena taeniaeformis</name>
    <name type="common">Feline tapeworm</name>
    <name type="synonym">Taenia taeniaeformis</name>
    <dbReference type="NCBI Taxonomy" id="6205"/>
    <lineage>
        <taxon>Eukaryota</taxon>
        <taxon>Metazoa</taxon>
        <taxon>Spiralia</taxon>
        <taxon>Lophotrochozoa</taxon>
        <taxon>Platyhelminthes</taxon>
        <taxon>Cestoda</taxon>
        <taxon>Eucestoda</taxon>
        <taxon>Cyclophyllidea</taxon>
        <taxon>Taeniidae</taxon>
        <taxon>Hydatigera</taxon>
    </lineage>
</organism>
<keyword evidence="2" id="KW-0812">Transmembrane</keyword>
<gene>
    <name evidence="3" type="ORF">TTAC_LOCUS1898</name>
</gene>
<feature type="transmembrane region" description="Helical" evidence="2">
    <location>
        <begin position="371"/>
        <end position="392"/>
    </location>
</feature>
<sequence>MTESRGFVFSPNGRNSVDMNINSKAVDRPFTIDGGDETCVAHSDAENGSQGKIMFGPLSKEESERLQREANEETTKSEDLRLFLQEMHQHMQQQQQQQQYQQQQYQVGSTSQMLGSSGISHHQLQHQTSTRSHVLQHMSTPANTQKRSVIGPEQDNVIDSSPDGGWGWVVVFSSFVCMILVDGICLSYGLLVAPVCPGNSLQAVEVPTPMLSRSRLLTATSLGIVWSSKARTIPIPPGTCVGISEMGEALATQSRVALMAPGGLLVGFYLLLGPLASALSNQFDFRPVAMVGGVIATVGLLTSAFSTNVAMLTATLGGIGGIGFGLIYLPAIATVGHWFKRRRPFAVGLALCGSGVGSIVGGQVFPLLVQWFSWSGTLIVLAAFCMQCLLLVPKSFANEKKRLLDSVENSIDFVKMHMRMSNIFCHSFGTKFRQFITSVGQAYSNKPVKDLYIDEVYQYFSWCQATYNVTTTLYHQRIDNLNHQQPSSSTTKSTAISQATTVSITASPPPPPLPLTFACV</sequence>
<name>A0A0R3WMC3_HYDTA</name>
<protein>
    <submittedName>
        <fullName evidence="5">MFS domain-containing protein</fullName>
    </submittedName>
</protein>
<keyword evidence="2" id="KW-0472">Membrane</keyword>
<feature type="transmembrane region" description="Helical" evidence="2">
    <location>
        <begin position="256"/>
        <end position="276"/>
    </location>
</feature>
<dbReference type="SUPFAM" id="SSF103473">
    <property type="entry name" value="MFS general substrate transporter"/>
    <property type="match status" value="1"/>
</dbReference>
<dbReference type="STRING" id="6205.A0A0R3WMC3"/>
<feature type="compositionally biased region" description="Basic and acidic residues" evidence="1">
    <location>
        <begin position="59"/>
        <end position="76"/>
    </location>
</feature>
<dbReference type="EMBL" id="UYWX01000591">
    <property type="protein sequence ID" value="VDM18638.1"/>
    <property type="molecule type" value="Genomic_DNA"/>
</dbReference>
<reference evidence="3 4" key="2">
    <citation type="submission" date="2018-11" db="EMBL/GenBank/DDBJ databases">
        <authorList>
            <consortium name="Pathogen Informatics"/>
        </authorList>
    </citation>
    <scope>NUCLEOTIDE SEQUENCE [LARGE SCALE GENOMIC DNA]</scope>
</reference>
<dbReference type="WBParaSite" id="TTAC_0000191101-mRNA-1">
    <property type="protein sequence ID" value="TTAC_0000191101-mRNA-1"/>
    <property type="gene ID" value="TTAC_0000191101"/>
</dbReference>
<feature type="transmembrane region" description="Helical" evidence="2">
    <location>
        <begin position="311"/>
        <end position="333"/>
    </location>
</feature>
<dbReference type="Pfam" id="PF07690">
    <property type="entry name" value="MFS_1"/>
    <property type="match status" value="1"/>
</dbReference>
<evidence type="ECO:0000256" key="1">
    <source>
        <dbReference type="SAM" id="MobiDB-lite"/>
    </source>
</evidence>
<dbReference type="InterPro" id="IPR036259">
    <property type="entry name" value="MFS_trans_sf"/>
</dbReference>
<feature type="transmembrane region" description="Helical" evidence="2">
    <location>
        <begin position="345"/>
        <end position="365"/>
    </location>
</feature>
<keyword evidence="4" id="KW-1185">Reference proteome</keyword>